<dbReference type="InterPro" id="IPR051291">
    <property type="entry name" value="CIMAP"/>
</dbReference>
<organism evidence="2 3">
    <name type="scientific">Carpediemonas membranifera</name>
    <dbReference type="NCBI Taxonomy" id="201153"/>
    <lineage>
        <taxon>Eukaryota</taxon>
        <taxon>Metamonada</taxon>
        <taxon>Carpediemonas-like organisms</taxon>
        <taxon>Carpediemonas</taxon>
    </lineage>
</organism>
<accession>A0A8J6AYX4</accession>
<feature type="region of interest" description="Disordered" evidence="1">
    <location>
        <begin position="104"/>
        <end position="282"/>
    </location>
</feature>
<dbReference type="AlphaFoldDB" id="A0A8J6AYX4"/>
<sequence length="282" mass="30156">MSAPMTPQAPSTGAMHSRSASHTLSPGGMHRRSASHTPVSRGNYESSGMARLERVTREFSHSPSAKYAYKQTSQRFEKNAAFSPGPGAYNVDQVITITKSGKTVRAPFASPRPASKPTGMDIPGPGSYSPEHNPTLTPAHGAYKVTSGRFKSDATESPGPGAYHSDNYWTKSKRPSSARTSSMGSQARRSPWLQGPSTPGPGQYSVYTPTSGPSSRASTPGGASFNTTSRRFDNYNEEVPGPGAYHRDRVYRREKKPFMISSSSRSTGGPKSESPGPGAYFV</sequence>
<gene>
    <name evidence="2" type="ORF">J8273_8014</name>
</gene>
<dbReference type="PANTHER" id="PTHR21580:SF28">
    <property type="entry name" value="BOREALIN N-TERMINAL DOMAIN-CONTAINING PROTEIN-RELATED"/>
    <property type="match status" value="1"/>
</dbReference>
<feature type="compositionally biased region" description="Low complexity" evidence="1">
    <location>
        <begin position="261"/>
        <end position="274"/>
    </location>
</feature>
<proteinExistence type="predicted"/>
<protein>
    <submittedName>
        <fullName evidence="2">Sperm-tail PG-rich repeat</fullName>
    </submittedName>
</protein>
<evidence type="ECO:0000256" key="1">
    <source>
        <dbReference type="SAM" id="MobiDB-lite"/>
    </source>
</evidence>
<dbReference type="Pfam" id="PF07004">
    <property type="entry name" value="SHIPPO-rpt"/>
    <property type="match status" value="5"/>
</dbReference>
<dbReference type="InterPro" id="IPR010736">
    <property type="entry name" value="SHIPPO-rpt"/>
</dbReference>
<reference evidence="2" key="1">
    <citation type="submission" date="2021-05" db="EMBL/GenBank/DDBJ databases">
        <title>A free-living protist that lacks canonical eukaryotic 1 DNA replication and segregation systems.</title>
        <authorList>
            <person name="Salas-Leiva D.E."/>
            <person name="Tromer E.C."/>
            <person name="Curtis B.A."/>
            <person name="Jerlstrom-Hultqvist J."/>
            <person name="Kolisko M."/>
            <person name="Yi Z."/>
            <person name="Salas-Leiva J.S."/>
            <person name="Gallot-Lavallee L."/>
            <person name="Kops G.J.P.L."/>
            <person name="Archibald J.M."/>
            <person name="Simpson A.G.B."/>
            <person name="Roger A.J."/>
        </authorList>
    </citation>
    <scope>NUCLEOTIDE SEQUENCE</scope>
    <source>
        <strain evidence="2">BICM</strain>
    </source>
</reference>
<dbReference type="Proteomes" id="UP000717585">
    <property type="component" value="Unassembled WGS sequence"/>
</dbReference>
<name>A0A8J6AYX4_9EUKA</name>
<keyword evidence="3" id="KW-1185">Reference proteome</keyword>
<dbReference type="EMBL" id="JAHDYR010000064">
    <property type="protein sequence ID" value="KAG9390649.1"/>
    <property type="molecule type" value="Genomic_DNA"/>
</dbReference>
<comment type="caution">
    <text evidence="2">The sequence shown here is derived from an EMBL/GenBank/DDBJ whole genome shotgun (WGS) entry which is preliminary data.</text>
</comment>
<dbReference type="OrthoDB" id="186871at2759"/>
<feature type="compositionally biased region" description="Polar residues" evidence="1">
    <location>
        <begin position="177"/>
        <end position="188"/>
    </location>
</feature>
<evidence type="ECO:0000313" key="2">
    <source>
        <dbReference type="EMBL" id="KAG9390649.1"/>
    </source>
</evidence>
<feature type="compositionally biased region" description="Polar residues" evidence="1">
    <location>
        <begin position="205"/>
        <end position="218"/>
    </location>
</feature>
<feature type="region of interest" description="Disordered" evidence="1">
    <location>
        <begin position="1"/>
        <end position="66"/>
    </location>
</feature>
<feature type="compositionally biased region" description="Basic and acidic residues" evidence="1">
    <location>
        <begin position="51"/>
        <end position="60"/>
    </location>
</feature>
<dbReference type="PANTHER" id="PTHR21580">
    <property type="entry name" value="SHIPPO-1-RELATED"/>
    <property type="match status" value="1"/>
</dbReference>
<evidence type="ECO:0000313" key="3">
    <source>
        <dbReference type="Proteomes" id="UP000717585"/>
    </source>
</evidence>
<feature type="compositionally biased region" description="Polar residues" evidence="1">
    <location>
        <begin position="35"/>
        <end position="46"/>
    </location>
</feature>